<dbReference type="Proteomes" id="UP001281761">
    <property type="component" value="Unassembled WGS sequence"/>
</dbReference>
<comment type="caution">
    <text evidence="1">The sequence shown here is derived from an EMBL/GenBank/DDBJ whole genome shotgun (WGS) entry which is preliminary data.</text>
</comment>
<gene>
    <name evidence="1" type="ORF">BLNAU_4877</name>
</gene>
<keyword evidence="2" id="KW-1185">Reference proteome</keyword>
<accession>A0ABQ9Y8G5</accession>
<evidence type="ECO:0000313" key="2">
    <source>
        <dbReference type="Proteomes" id="UP001281761"/>
    </source>
</evidence>
<sequence length="364" mass="40995">MKEETAFVKTSDNACLDGCHESPSTIKPEEEPFLIYDSSTELSVKAKSKIYNSLVALVKAGYPFPDNLQNRAAQFLNNIEPWLSQKERATKLVTDLVPSSASSPSGFIDSIVFLLSSPHSTVTAAALSFVYATVQTSSYAFKDRLVESDLIPNVLETVQPHTQPISGNEEIISNLITIIEHFVTFASPSYIRNINLADAADIFNRREMIFQKVVIPSSEFVTSLISNRFILNEDLFKSFMNLLHLFIEISPYHQPTLEFVLASPIVIAITSCLSFIEDEYRFCLTLETIINATIDDWEDECPKVEQYGKRMMQALSSEGFEDTLEQILMNDKNGVFSPSVVDDCLQLSQLLGSNKPRRIWLYRQ</sequence>
<proteinExistence type="predicted"/>
<dbReference type="EMBL" id="JARBJD010000025">
    <property type="protein sequence ID" value="KAK2959994.1"/>
    <property type="molecule type" value="Genomic_DNA"/>
</dbReference>
<dbReference type="InterPro" id="IPR016024">
    <property type="entry name" value="ARM-type_fold"/>
</dbReference>
<name>A0ABQ9Y8G5_9EUKA</name>
<protein>
    <submittedName>
        <fullName evidence="1">Uncharacterized protein</fullName>
    </submittedName>
</protein>
<dbReference type="SUPFAM" id="SSF48371">
    <property type="entry name" value="ARM repeat"/>
    <property type="match status" value="1"/>
</dbReference>
<reference evidence="1 2" key="1">
    <citation type="journal article" date="2022" name="bioRxiv">
        <title>Genomics of Preaxostyla Flagellates Illuminates Evolutionary Transitions and the Path Towards Mitochondrial Loss.</title>
        <authorList>
            <person name="Novak L.V.F."/>
            <person name="Treitli S.C."/>
            <person name="Pyrih J."/>
            <person name="Halakuc P."/>
            <person name="Pipaliya S.V."/>
            <person name="Vacek V."/>
            <person name="Brzon O."/>
            <person name="Soukal P."/>
            <person name="Eme L."/>
            <person name="Dacks J.B."/>
            <person name="Karnkowska A."/>
            <person name="Elias M."/>
            <person name="Hampl V."/>
        </authorList>
    </citation>
    <scope>NUCLEOTIDE SEQUENCE [LARGE SCALE GENOMIC DNA]</scope>
    <source>
        <strain evidence="1">NAU3</strain>
        <tissue evidence="1">Gut</tissue>
    </source>
</reference>
<organism evidence="1 2">
    <name type="scientific">Blattamonas nauphoetae</name>
    <dbReference type="NCBI Taxonomy" id="2049346"/>
    <lineage>
        <taxon>Eukaryota</taxon>
        <taxon>Metamonada</taxon>
        <taxon>Preaxostyla</taxon>
        <taxon>Oxymonadida</taxon>
        <taxon>Blattamonas</taxon>
    </lineage>
</organism>
<evidence type="ECO:0000313" key="1">
    <source>
        <dbReference type="EMBL" id="KAK2959994.1"/>
    </source>
</evidence>